<keyword evidence="7" id="KW-1185">Reference proteome</keyword>
<dbReference type="GO" id="GO:0019546">
    <property type="term" value="P:L-arginine deiminase pathway"/>
    <property type="evidence" value="ECO:0007669"/>
    <property type="project" value="TreeGrafter"/>
</dbReference>
<proteinExistence type="inferred from homology"/>
<reference evidence="6 7" key="1">
    <citation type="journal article" date="2016" name="Int. J. Syst. Evol. Microbiol.">
        <title>Panacibacter ginsenosidivorans gen. nov., sp. nov., with ginsenoside converting activity isolated from soil of a ginseng field.</title>
        <authorList>
            <person name="Siddiqi M.Z."/>
            <person name="Muhammad Shafi S."/>
            <person name="Choi K.D."/>
            <person name="Im W.T."/>
        </authorList>
    </citation>
    <scope>NUCLEOTIDE SEQUENCE [LARGE SCALE GENOMIC DNA]</scope>
    <source>
        <strain evidence="6 7">Gsoil1550</strain>
    </source>
</reference>
<dbReference type="Pfam" id="PF02274">
    <property type="entry name" value="ADI"/>
    <property type="match status" value="1"/>
</dbReference>
<dbReference type="KEGG" id="pgin:FRZ67_12285"/>
<keyword evidence="6" id="KW-0808">Transferase</keyword>
<comment type="catalytic activity">
    <reaction evidence="5">
        <text>L-arginine + H2O = L-citrulline + NH4(+)</text>
        <dbReference type="Rhea" id="RHEA:19597"/>
        <dbReference type="ChEBI" id="CHEBI:15377"/>
        <dbReference type="ChEBI" id="CHEBI:28938"/>
        <dbReference type="ChEBI" id="CHEBI:32682"/>
        <dbReference type="ChEBI" id="CHEBI:57743"/>
        <dbReference type="EC" id="3.5.3.6"/>
    </reaction>
</comment>
<accession>A0A5B8VGS7</accession>
<evidence type="ECO:0000256" key="5">
    <source>
        <dbReference type="ARBA" id="ARBA00049429"/>
    </source>
</evidence>
<evidence type="ECO:0000256" key="4">
    <source>
        <dbReference type="ARBA" id="ARBA00022801"/>
    </source>
</evidence>
<dbReference type="EC" id="3.5.3.6" evidence="3"/>
<evidence type="ECO:0000313" key="7">
    <source>
        <dbReference type="Proteomes" id="UP000321533"/>
    </source>
</evidence>
<comment type="similarity">
    <text evidence="2">Belongs to the arginine deiminase family.</text>
</comment>
<protein>
    <recommendedName>
        <fullName evidence="3">arginine deiminase</fullName>
        <ecNumber evidence="3">3.5.3.6</ecNumber>
    </recommendedName>
</protein>
<comment type="pathway">
    <text evidence="1">Amino-acid degradation; L-arginine degradation via ADI pathway; carbamoyl phosphate from L-arginine: step 1/2.</text>
</comment>
<evidence type="ECO:0000256" key="3">
    <source>
        <dbReference type="ARBA" id="ARBA00012171"/>
    </source>
</evidence>
<dbReference type="Proteomes" id="UP000321533">
    <property type="component" value="Chromosome"/>
</dbReference>
<dbReference type="PANTHER" id="PTHR47271:SF2">
    <property type="entry name" value="ARGININE DEIMINASE"/>
    <property type="match status" value="1"/>
</dbReference>
<evidence type="ECO:0000313" key="6">
    <source>
        <dbReference type="EMBL" id="QEC70215.1"/>
    </source>
</evidence>
<evidence type="ECO:0000256" key="1">
    <source>
        <dbReference type="ARBA" id="ARBA00005213"/>
    </source>
</evidence>
<organism evidence="6 7">
    <name type="scientific">Panacibacter ginsenosidivorans</name>
    <dbReference type="NCBI Taxonomy" id="1813871"/>
    <lineage>
        <taxon>Bacteria</taxon>
        <taxon>Pseudomonadati</taxon>
        <taxon>Bacteroidota</taxon>
        <taxon>Chitinophagia</taxon>
        <taxon>Chitinophagales</taxon>
        <taxon>Chitinophagaceae</taxon>
        <taxon>Panacibacter</taxon>
    </lineage>
</organism>
<dbReference type="GO" id="GO:0016990">
    <property type="term" value="F:arginine deiminase activity"/>
    <property type="evidence" value="ECO:0007669"/>
    <property type="project" value="UniProtKB-EC"/>
</dbReference>
<dbReference type="GO" id="GO:0016740">
    <property type="term" value="F:transferase activity"/>
    <property type="evidence" value="ECO:0007669"/>
    <property type="project" value="UniProtKB-KW"/>
</dbReference>
<evidence type="ECO:0000256" key="2">
    <source>
        <dbReference type="ARBA" id="ARBA00010206"/>
    </source>
</evidence>
<name>A0A5B8VGS7_9BACT</name>
<dbReference type="PRINTS" id="PR01466">
    <property type="entry name" value="ARGDEIMINASE"/>
</dbReference>
<keyword evidence="4" id="KW-0378">Hydrolase</keyword>
<gene>
    <name evidence="6" type="ORF">FRZ67_12285</name>
</gene>
<dbReference type="Gene3D" id="3.75.10.10">
    <property type="entry name" value="L-arginine/glycine Amidinotransferase, Chain A"/>
    <property type="match status" value="2"/>
</dbReference>
<dbReference type="SUPFAM" id="SSF55909">
    <property type="entry name" value="Pentein"/>
    <property type="match status" value="1"/>
</dbReference>
<dbReference type="EMBL" id="CP042435">
    <property type="protein sequence ID" value="QEC70215.1"/>
    <property type="molecule type" value="Genomic_DNA"/>
</dbReference>
<dbReference type="OrthoDB" id="9807502at2"/>
<dbReference type="AlphaFoldDB" id="A0A5B8VGS7"/>
<dbReference type="PANTHER" id="PTHR47271">
    <property type="entry name" value="ARGININE DEIMINASE"/>
    <property type="match status" value="1"/>
</dbReference>
<dbReference type="InterPro" id="IPR003876">
    <property type="entry name" value="Arg_deiminase"/>
</dbReference>
<sequence>MTFMQQTSSINVSSEIGTLKRLLIHSPDGGIGKVVPGKFKEWLYDDTVHLAQMRREYNEYIKLLLYFLDPEKIPYILECEKKQVNQKQADCFKPDNPAYFNSDKVLETQFLLTQILKNEALRQRIISGVCAWEGCSFATERTLQTITDAAELAKVLITGVLHNKDKSIKEFVFAPVPNFIFTRDIGITINDHLLLSNAATAARERENLLMKFISFYYLFEGNEDKLIEISESSDFFLLDENEQKDFKTSVEGGDVMMIAPNHLLIGVSERTTPSAADEVIHKIFANNKTGIEKITVIKIPHHRAVMHIDTVFTHVRKDTWVLFGKFSERVGQERNDKQFAYYRYLLDKDYVPEHESIEIFRFYKPIAETYQPGKDYLTDISDKVKGLESLLRSISIEDFGIAESDVKIIYSGNNVFPHDEREQWTDSCNLLALKNGVVVGYDRNEETFKGFMANGFTVIKVGELLKKFENNELTPAEVKDTLIVLPSAELSRARGGAHCMSMPLLREKI</sequence>